<accession>A0A0T9G5T6</accession>
<organism evidence="2 3">
    <name type="scientific">Mycobacterium tuberculosis</name>
    <dbReference type="NCBI Taxonomy" id="1773"/>
    <lineage>
        <taxon>Bacteria</taxon>
        <taxon>Bacillati</taxon>
        <taxon>Actinomycetota</taxon>
        <taxon>Actinomycetes</taxon>
        <taxon>Mycobacteriales</taxon>
        <taxon>Mycobacteriaceae</taxon>
        <taxon>Mycobacterium</taxon>
        <taxon>Mycobacterium tuberculosis complex</taxon>
    </lineage>
</organism>
<dbReference type="Proteomes" id="UP000038802">
    <property type="component" value="Unassembled WGS sequence"/>
</dbReference>
<feature type="region of interest" description="Disordered" evidence="1">
    <location>
        <begin position="134"/>
        <end position="159"/>
    </location>
</feature>
<dbReference type="EMBL" id="CSAE01000557">
    <property type="protein sequence ID" value="COW51505.1"/>
    <property type="molecule type" value="Genomic_DNA"/>
</dbReference>
<evidence type="ECO:0000256" key="1">
    <source>
        <dbReference type="SAM" id="MobiDB-lite"/>
    </source>
</evidence>
<feature type="region of interest" description="Disordered" evidence="1">
    <location>
        <begin position="64"/>
        <end position="95"/>
    </location>
</feature>
<protein>
    <submittedName>
        <fullName evidence="2">Uncharacterized protein</fullName>
    </submittedName>
</protein>
<evidence type="ECO:0000313" key="2">
    <source>
        <dbReference type="EMBL" id="COW51505.1"/>
    </source>
</evidence>
<evidence type="ECO:0000313" key="3">
    <source>
        <dbReference type="Proteomes" id="UP000038802"/>
    </source>
</evidence>
<sequence length="159" mass="16788">MYAIEAGQHRGVVFGVVVCVRLFALELPVGDQPLEIGVDGTEIAVSGSQHGRIGPVALLGKQVVEPHPAAGTDPQRRGVDQEAGRGQPVDGRGDVGKVFTQGLRQVGGDHPALEPHGLQYRQLAHELIRCAMSASSRNSGVSLSDQADNARTPWRTSPS</sequence>
<dbReference type="AlphaFoldDB" id="A0A0T9G5T6"/>
<name>A0A0T9G5T6_MYCTX</name>
<proteinExistence type="predicted"/>
<gene>
    <name evidence="2" type="ORF">ERS007703_03785</name>
</gene>
<reference evidence="3" key="1">
    <citation type="submission" date="2015-03" db="EMBL/GenBank/DDBJ databases">
        <authorList>
            <consortium name="Pathogen Informatics"/>
        </authorList>
    </citation>
    <scope>NUCLEOTIDE SEQUENCE [LARGE SCALE GENOMIC DNA]</scope>
    <source>
        <strain evidence="3">K00500041</strain>
    </source>
</reference>
<feature type="compositionally biased region" description="Basic and acidic residues" evidence="1">
    <location>
        <begin position="74"/>
        <end position="83"/>
    </location>
</feature>